<sequence length="115" mass="12763">PDHIKVEVFVRVIQHVVIGVFGDGGDIAHGERVRLIADHQLGRPFYSDEELLIDLGMRQRFSVRAHDAPATADGRRITVPRQQSGTVQIIFMNQFVPGHGAKNLKVRPCSTTPLS</sequence>
<reference evidence="1" key="1">
    <citation type="journal article" date="2019" name="Sci. Rep.">
        <title>Draft genome of Tanacetum cinerariifolium, the natural source of mosquito coil.</title>
        <authorList>
            <person name="Yamashiro T."/>
            <person name="Shiraishi A."/>
            <person name="Satake H."/>
            <person name="Nakayama K."/>
        </authorList>
    </citation>
    <scope>NUCLEOTIDE SEQUENCE</scope>
</reference>
<gene>
    <name evidence="1" type="ORF">Tci_879238</name>
</gene>
<organism evidence="1">
    <name type="scientific">Tanacetum cinerariifolium</name>
    <name type="common">Dalmatian daisy</name>
    <name type="synonym">Chrysanthemum cinerariifolium</name>
    <dbReference type="NCBI Taxonomy" id="118510"/>
    <lineage>
        <taxon>Eukaryota</taxon>
        <taxon>Viridiplantae</taxon>
        <taxon>Streptophyta</taxon>
        <taxon>Embryophyta</taxon>
        <taxon>Tracheophyta</taxon>
        <taxon>Spermatophyta</taxon>
        <taxon>Magnoliopsida</taxon>
        <taxon>eudicotyledons</taxon>
        <taxon>Gunneridae</taxon>
        <taxon>Pentapetalae</taxon>
        <taxon>asterids</taxon>
        <taxon>campanulids</taxon>
        <taxon>Asterales</taxon>
        <taxon>Asteraceae</taxon>
        <taxon>Asteroideae</taxon>
        <taxon>Anthemideae</taxon>
        <taxon>Anthemidinae</taxon>
        <taxon>Tanacetum</taxon>
    </lineage>
</organism>
<protein>
    <submittedName>
        <fullName evidence="1">Uncharacterized protein</fullName>
    </submittedName>
</protein>
<dbReference type="EMBL" id="BKCJ011230397">
    <property type="protein sequence ID" value="GFD07269.1"/>
    <property type="molecule type" value="Genomic_DNA"/>
</dbReference>
<feature type="non-terminal residue" evidence="1">
    <location>
        <position position="1"/>
    </location>
</feature>
<accession>A0A699TDC3</accession>
<dbReference type="AlphaFoldDB" id="A0A699TDC3"/>
<evidence type="ECO:0000313" key="1">
    <source>
        <dbReference type="EMBL" id="GFD07269.1"/>
    </source>
</evidence>
<proteinExistence type="predicted"/>
<comment type="caution">
    <text evidence="1">The sequence shown here is derived from an EMBL/GenBank/DDBJ whole genome shotgun (WGS) entry which is preliminary data.</text>
</comment>
<name>A0A699TDC3_TANCI</name>